<evidence type="ECO:0000313" key="3">
    <source>
        <dbReference type="Proteomes" id="UP001597344"/>
    </source>
</evidence>
<dbReference type="Pfam" id="PF04020">
    <property type="entry name" value="Phage_holin_4_2"/>
    <property type="match status" value="1"/>
</dbReference>
<organism evidence="2 3">
    <name type="scientific">Aquimarina celericrescens</name>
    <dbReference type="NCBI Taxonomy" id="1964542"/>
    <lineage>
        <taxon>Bacteria</taxon>
        <taxon>Pseudomonadati</taxon>
        <taxon>Bacteroidota</taxon>
        <taxon>Flavobacteriia</taxon>
        <taxon>Flavobacteriales</taxon>
        <taxon>Flavobacteriaceae</taxon>
        <taxon>Aquimarina</taxon>
    </lineage>
</organism>
<keyword evidence="3" id="KW-1185">Reference proteome</keyword>
<keyword evidence="1" id="KW-1133">Transmembrane helix</keyword>
<gene>
    <name evidence="2" type="ORF">ACFSJT_19910</name>
</gene>
<feature type="transmembrane region" description="Helical" evidence="1">
    <location>
        <begin position="53"/>
        <end position="77"/>
    </location>
</feature>
<sequence length="115" mass="12399">MKFILKLILNAVAVLVLAEILPGAAVSNYLSALIVAIVLAILNAIVKPILVILTLPVTIVTLGLFLLVINAAIILLADYFITGFSVRGWFWALIFSVLLSVFQSILHSILAKDKS</sequence>
<feature type="transmembrane region" description="Helical" evidence="1">
    <location>
        <begin position="28"/>
        <end position="46"/>
    </location>
</feature>
<reference evidence="3" key="1">
    <citation type="journal article" date="2019" name="Int. J. Syst. Evol. Microbiol.">
        <title>The Global Catalogue of Microorganisms (GCM) 10K type strain sequencing project: providing services to taxonomists for standard genome sequencing and annotation.</title>
        <authorList>
            <consortium name="The Broad Institute Genomics Platform"/>
            <consortium name="The Broad Institute Genome Sequencing Center for Infectious Disease"/>
            <person name="Wu L."/>
            <person name="Ma J."/>
        </authorList>
    </citation>
    <scope>NUCLEOTIDE SEQUENCE [LARGE SCALE GENOMIC DNA]</scope>
    <source>
        <strain evidence="3">DT92</strain>
    </source>
</reference>
<protein>
    <submittedName>
        <fullName evidence="2">Phage holin family protein</fullName>
    </submittedName>
</protein>
<keyword evidence="1" id="KW-0812">Transmembrane</keyword>
<dbReference type="Proteomes" id="UP001597344">
    <property type="component" value="Unassembled WGS sequence"/>
</dbReference>
<feature type="transmembrane region" description="Helical" evidence="1">
    <location>
        <begin position="89"/>
        <end position="110"/>
    </location>
</feature>
<evidence type="ECO:0000313" key="2">
    <source>
        <dbReference type="EMBL" id="MFD2189078.1"/>
    </source>
</evidence>
<name>A0ABW5B173_9FLAO</name>
<dbReference type="EMBL" id="JBHUHY010000034">
    <property type="protein sequence ID" value="MFD2189078.1"/>
    <property type="molecule type" value="Genomic_DNA"/>
</dbReference>
<dbReference type="InterPro" id="IPR007165">
    <property type="entry name" value="Phage_holin_4_2"/>
</dbReference>
<keyword evidence="1" id="KW-0472">Membrane</keyword>
<proteinExistence type="predicted"/>
<accession>A0ABW5B173</accession>
<evidence type="ECO:0000256" key="1">
    <source>
        <dbReference type="SAM" id="Phobius"/>
    </source>
</evidence>
<dbReference type="PANTHER" id="PTHR37309:SF1">
    <property type="entry name" value="SLR0284 PROTEIN"/>
    <property type="match status" value="1"/>
</dbReference>
<comment type="caution">
    <text evidence="2">The sequence shown here is derived from an EMBL/GenBank/DDBJ whole genome shotgun (WGS) entry which is preliminary data.</text>
</comment>
<dbReference type="PANTHER" id="PTHR37309">
    <property type="entry name" value="SLR0284 PROTEIN"/>
    <property type="match status" value="1"/>
</dbReference>
<dbReference type="RefSeq" id="WP_378322113.1">
    <property type="nucleotide sequence ID" value="NZ_JBHUHY010000034.1"/>
</dbReference>